<organism evidence="5 6">
    <name type="scientific">Hyaloscypha bicolor E</name>
    <dbReference type="NCBI Taxonomy" id="1095630"/>
    <lineage>
        <taxon>Eukaryota</taxon>
        <taxon>Fungi</taxon>
        <taxon>Dikarya</taxon>
        <taxon>Ascomycota</taxon>
        <taxon>Pezizomycotina</taxon>
        <taxon>Leotiomycetes</taxon>
        <taxon>Helotiales</taxon>
        <taxon>Hyaloscyphaceae</taxon>
        <taxon>Hyaloscypha</taxon>
        <taxon>Hyaloscypha bicolor</taxon>
    </lineage>
</organism>
<dbReference type="EMBL" id="KZ613746">
    <property type="protein sequence ID" value="PMD65542.1"/>
    <property type="molecule type" value="Genomic_DNA"/>
</dbReference>
<dbReference type="Gene3D" id="3.30.1370.10">
    <property type="entry name" value="K Homology domain, type 1"/>
    <property type="match status" value="9"/>
</dbReference>
<dbReference type="InterPro" id="IPR004087">
    <property type="entry name" value="KH_dom"/>
</dbReference>
<evidence type="ECO:0000256" key="1">
    <source>
        <dbReference type="ARBA" id="ARBA00022737"/>
    </source>
</evidence>
<dbReference type="InterPro" id="IPR004088">
    <property type="entry name" value="KH_dom_type_1"/>
</dbReference>
<dbReference type="InParanoid" id="A0A2J6TRC5"/>
<feature type="region of interest" description="Disordered" evidence="3">
    <location>
        <begin position="1"/>
        <end position="180"/>
    </location>
</feature>
<dbReference type="InterPro" id="IPR054548">
    <property type="entry name" value="SCP160-like_KH"/>
</dbReference>
<dbReference type="PROSITE" id="PS50084">
    <property type="entry name" value="KH_TYPE_1"/>
    <property type="match status" value="9"/>
</dbReference>
<keyword evidence="6" id="KW-1185">Reference proteome</keyword>
<dbReference type="GO" id="GO:0005737">
    <property type="term" value="C:cytoplasm"/>
    <property type="evidence" value="ECO:0007669"/>
    <property type="project" value="TreeGrafter"/>
</dbReference>
<dbReference type="RefSeq" id="XP_024742446.1">
    <property type="nucleotide sequence ID" value="XM_024885629.1"/>
</dbReference>
<dbReference type="GeneID" id="36593706"/>
<feature type="domain" description="K Homology" evidence="4">
    <location>
        <begin position="333"/>
        <end position="424"/>
    </location>
</feature>
<feature type="compositionally biased region" description="Basic and acidic residues" evidence="3">
    <location>
        <begin position="863"/>
        <end position="872"/>
    </location>
</feature>
<dbReference type="OrthoDB" id="10027144at2759"/>
<feature type="compositionally biased region" description="Basic and acidic residues" evidence="3">
    <location>
        <begin position="85"/>
        <end position="97"/>
    </location>
</feature>
<dbReference type="CDD" id="cd22449">
    <property type="entry name" value="KH-I_ScSCP160_rpt4"/>
    <property type="match status" value="1"/>
</dbReference>
<dbReference type="CDD" id="cd00105">
    <property type="entry name" value="KH-I"/>
    <property type="match status" value="1"/>
</dbReference>
<feature type="region of interest" description="Disordered" evidence="3">
    <location>
        <begin position="1320"/>
        <end position="1343"/>
    </location>
</feature>
<dbReference type="STRING" id="1095630.A0A2J6TRC5"/>
<sequence length="1343" mass="145801">MASSDSSAQIGVNGKSDKQATLSAAQKLMQKHHDEVHKATIEEVPDEEDLRHTPEPISASVLESTEEAAPPSQWGSTMTAKAAGKQKEAAPAKEKIPVLDTQSNELFPGLGAPKSVQPAQSRPSWVAKPSPVAPKATNGGANGISTNGSSTPKSGMDTPPSAASYSAPKGASMSLAGNQGPPIMVLQKHEVLPRNQLKKPLAEIVKDVNKKYRTNMTVSAGEGGILEFRETIPPKDAVRNQALRDLGVQIGAKASSQVPIPRSARAHIIGKQGSTIKSLQEATGARIQLPKTDDGPAPVDEDDDMVNVVLEGNPVAIAMARREIDKIANERTGPVTAKLRAVPAEFYPFIAGRHNERVNALEEAHGVQVRVPPYHTWNAQAPPQQPLAGHSPAFLPAAEDNHISVAGDRAAVQAARAEIERFAQELRQQLALRQLSVDRAQHQYVIGDRGITPQDFFANTGCAIVLPGPDEEETITFIGPAEALEAAENRALELATSMQQGTVNIARQGNREHARNVTQYLRDRKELERLEKLHQFHIATTQREDTWNIFFRDGKNAIRARTEINSIIDAHPPTRVSIVEVDPFFHAHIRKEISPKVKKAYGVHLVIPETTDSEMPVILVFEGESGLEPEYQVPRGQPSPSEIAAFQQGLQDARAHIIGILSKQAQIISASIDVPQIFHEKLRKFIYKEQQARSADQIPVRVTSAGTVVTLRGPAPAVESLAAKVVAFVEQAKEDEKERGFTLSFDFPQKHANQLIGKGGSNVRDLRDRFDVEINVNDGTVELKGPKAKAEAAKNHITSLGKQWADEATYVLKVDPKYHRELIGAQGAQINKLQTRYKVQIHFPRSARQARDDQSNTDAASEAGRRAPRREQEPDEVIVKGPKKGADEARDEILSLLQYYKDNSYTAAVAVQAGQIPSLIGKSGSGMDEIRQVTGARIDIPNARDAKDPSARVEIQIKGTKAQVAQAKKMIEEKRDVFDQTVTKTLEVDKKHHRALIGAGGSALREIVVQAGGSDDRRELARTIQFPKAEADGNAIKIEGKADVVDKIIARINQIVLERESQTTETIDVPTDKHRSLIGRGGETKKELESRFKVSIDIPRQGNGQTGVKIVGLPSDVEKAKNHILDLVKDQEGETIQVPRKVHHTVADNGQFFRRLRNDHQVTVDHAGNKVPPKPVAPTPRSNGGPLPLITDDEDDAADAFTFNIIDLSESNLEGEIPWVLRGPPDNLAKARAQLAAAIEQALKNTTTGYLVLPDPRTYRYVIGQGGSKVNSIRKATGCKITVPRDQAAGEAIEIVGSTEGVEKAKDLILKAVKDGSANANGGERSFSGGKGAIGSNGNGNWD</sequence>
<evidence type="ECO:0000256" key="2">
    <source>
        <dbReference type="PROSITE-ProRule" id="PRU00117"/>
    </source>
</evidence>
<dbReference type="CDD" id="cd22408">
    <property type="entry name" value="KH-I_Vigilin_rpt4"/>
    <property type="match status" value="1"/>
</dbReference>
<dbReference type="Proteomes" id="UP000235371">
    <property type="component" value="Unassembled WGS sequence"/>
</dbReference>
<dbReference type="InterPro" id="IPR036612">
    <property type="entry name" value="KH_dom_type_1_sf"/>
</dbReference>
<dbReference type="GO" id="GO:0003729">
    <property type="term" value="F:mRNA binding"/>
    <property type="evidence" value="ECO:0007669"/>
    <property type="project" value="TreeGrafter"/>
</dbReference>
<feature type="domain" description="K Homology" evidence="4">
    <location>
        <begin position="980"/>
        <end position="1057"/>
    </location>
</feature>
<feature type="domain" description="K Homology" evidence="4">
    <location>
        <begin position="1061"/>
        <end position="1129"/>
    </location>
</feature>
<dbReference type="CDD" id="cd22450">
    <property type="entry name" value="KH-I_ScSCP160_rpt5"/>
    <property type="match status" value="1"/>
</dbReference>
<dbReference type="SUPFAM" id="SSF54791">
    <property type="entry name" value="Eukaryotic type KH-domain (KH-domain type I)"/>
    <property type="match status" value="8"/>
</dbReference>
<dbReference type="FunCoup" id="A0A2J6TRC5">
    <property type="interactions" value="690"/>
</dbReference>
<dbReference type="Pfam" id="PF00013">
    <property type="entry name" value="KH_1"/>
    <property type="match status" value="8"/>
</dbReference>
<name>A0A2J6TRC5_9HELO</name>
<dbReference type="PANTHER" id="PTHR10627:SF31">
    <property type="entry name" value="DODECA-SATELLITE-BINDING PROTEIN 1, ISOFORM A"/>
    <property type="match status" value="1"/>
</dbReference>
<keyword evidence="1" id="KW-0677">Repeat</keyword>
<dbReference type="Pfam" id="PF22952">
    <property type="entry name" value="KH_11"/>
    <property type="match status" value="1"/>
</dbReference>
<feature type="domain" description="K Homology" evidence="4">
    <location>
        <begin position="252"/>
        <end position="329"/>
    </location>
</feature>
<feature type="domain" description="K Homology" evidence="4">
    <location>
        <begin position="903"/>
        <end position="976"/>
    </location>
</feature>
<feature type="domain" description="K Homology" evidence="4">
    <location>
        <begin position="1245"/>
        <end position="1314"/>
    </location>
</feature>
<dbReference type="PANTHER" id="PTHR10627">
    <property type="entry name" value="SCP160"/>
    <property type="match status" value="1"/>
</dbReference>
<proteinExistence type="predicted"/>
<protein>
    <submittedName>
        <fullName evidence="5">Putative RNA binding effector protein Scp160</fullName>
    </submittedName>
</protein>
<keyword evidence="2" id="KW-0694">RNA-binding</keyword>
<feature type="domain" description="K Homology" evidence="4">
    <location>
        <begin position="1130"/>
        <end position="1240"/>
    </location>
</feature>
<feature type="compositionally biased region" description="Basic and acidic residues" evidence="3">
    <location>
        <begin position="31"/>
        <end position="41"/>
    </location>
</feature>
<feature type="region of interest" description="Disordered" evidence="3">
    <location>
        <begin position="843"/>
        <end position="884"/>
    </location>
</feature>
<evidence type="ECO:0000256" key="3">
    <source>
        <dbReference type="SAM" id="MobiDB-lite"/>
    </source>
</evidence>
<reference evidence="5 6" key="1">
    <citation type="submission" date="2016-04" db="EMBL/GenBank/DDBJ databases">
        <title>A degradative enzymes factory behind the ericoid mycorrhizal symbiosis.</title>
        <authorList>
            <consortium name="DOE Joint Genome Institute"/>
            <person name="Martino E."/>
            <person name="Morin E."/>
            <person name="Grelet G."/>
            <person name="Kuo A."/>
            <person name="Kohler A."/>
            <person name="Daghino S."/>
            <person name="Barry K."/>
            <person name="Choi C."/>
            <person name="Cichocki N."/>
            <person name="Clum A."/>
            <person name="Copeland A."/>
            <person name="Hainaut M."/>
            <person name="Haridas S."/>
            <person name="Labutti K."/>
            <person name="Lindquist E."/>
            <person name="Lipzen A."/>
            <person name="Khouja H.-R."/>
            <person name="Murat C."/>
            <person name="Ohm R."/>
            <person name="Olson A."/>
            <person name="Spatafora J."/>
            <person name="Veneault-Fourrey C."/>
            <person name="Henrissat B."/>
            <person name="Grigoriev I."/>
            <person name="Martin F."/>
            <person name="Perotto S."/>
        </authorList>
    </citation>
    <scope>NUCLEOTIDE SEQUENCE [LARGE SCALE GENOMIC DNA]</scope>
    <source>
        <strain evidence="5 6">E</strain>
    </source>
</reference>
<feature type="compositionally biased region" description="Gly residues" evidence="3">
    <location>
        <begin position="1329"/>
        <end position="1343"/>
    </location>
</feature>
<evidence type="ECO:0000313" key="5">
    <source>
        <dbReference type="EMBL" id="PMD65542.1"/>
    </source>
</evidence>
<feature type="domain" description="K Homology" evidence="4">
    <location>
        <begin position="739"/>
        <end position="802"/>
    </location>
</feature>
<evidence type="ECO:0000259" key="4">
    <source>
        <dbReference type="SMART" id="SM00322"/>
    </source>
</evidence>
<dbReference type="SMART" id="SM00322">
    <property type="entry name" value="KH"/>
    <property type="match status" value="10"/>
</dbReference>
<gene>
    <name evidence="5" type="ORF">K444DRAFT_650326</name>
</gene>
<evidence type="ECO:0000313" key="6">
    <source>
        <dbReference type="Proteomes" id="UP000235371"/>
    </source>
</evidence>
<feature type="domain" description="K Homology" evidence="4">
    <location>
        <begin position="806"/>
        <end position="898"/>
    </location>
</feature>
<feature type="domain" description="K Homology" evidence="4">
    <location>
        <begin position="429"/>
        <end position="496"/>
    </location>
</feature>
<accession>A0A2J6TRC5</accession>
<feature type="compositionally biased region" description="Polar residues" evidence="3">
    <location>
        <begin position="143"/>
        <end position="153"/>
    </location>
</feature>
<feature type="compositionally biased region" description="Polar residues" evidence="3">
    <location>
        <begin position="1"/>
        <end position="10"/>
    </location>
</feature>